<dbReference type="OrthoDB" id="2959108at2759"/>
<organism evidence="2">
    <name type="scientific">Amphimedon queenslandica</name>
    <name type="common">Sponge</name>
    <dbReference type="NCBI Taxonomy" id="400682"/>
    <lineage>
        <taxon>Eukaryota</taxon>
        <taxon>Metazoa</taxon>
        <taxon>Porifera</taxon>
        <taxon>Demospongiae</taxon>
        <taxon>Heteroscleromorpha</taxon>
        <taxon>Haplosclerida</taxon>
        <taxon>Niphatidae</taxon>
        <taxon>Amphimedon</taxon>
    </lineage>
</organism>
<feature type="compositionally biased region" description="Pro residues" evidence="1">
    <location>
        <begin position="58"/>
        <end position="67"/>
    </location>
</feature>
<dbReference type="AlphaFoldDB" id="A0A1X7UTB0"/>
<feature type="region of interest" description="Disordered" evidence="1">
    <location>
        <begin position="53"/>
        <end position="159"/>
    </location>
</feature>
<proteinExistence type="predicted"/>
<feature type="compositionally biased region" description="Low complexity" evidence="1">
    <location>
        <begin position="148"/>
        <end position="159"/>
    </location>
</feature>
<reference evidence="2" key="1">
    <citation type="submission" date="2017-05" db="UniProtKB">
        <authorList>
            <consortium name="EnsemblMetazoa"/>
        </authorList>
    </citation>
    <scope>IDENTIFICATION</scope>
</reference>
<evidence type="ECO:0000256" key="1">
    <source>
        <dbReference type="SAM" id="MobiDB-lite"/>
    </source>
</evidence>
<name>A0A1X7UTB0_AMPQE</name>
<sequence>MQLLVHGSSSCSKIGSKRHCTIYNTGFTLDKFGWSISHTDKLLLPVLRRAVKSKETPPTAPPLPLPPFSGRGHKSKRLRAAITRLTSNEEESTSKETGRGRGKRGRGQSRKRKISKLDIEEIDDEVVSVSKRGRGGKRKRPAAAPVVSESSSSSSSSED</sequence>
<dbReference type="InParanoid" id="A0A1X7UTB0"/>
<accession>A0A1X7UTB0</accession>
<feature type="compositionally biased region" description="Basic residues" evidence="1">
    <location>
        <begin position="100"/>
        <end position="114"/>
    </location>
</feature>
<evidence type="ECO:0000313" key="2">
    <source>
        <dbReference type="EnsemblMetazoa" id="Aqu2.1.30906_001"/>
    </source>
</evidence>
<dbReference type="EnsemblMetazoa" id="Aqu2.1.30906_001">
    <property type="protein sequence ID" value="Aqu2.1.30906_001"/>
    <property type="gene ID" value="Aqu2.1.30906"/>
</dbReference>
<protein>
    <submittedName>
        <fullName evidence="2">Uncharacterized protein</fullName>
    </submittedName>
</protein>
<feature type="compositionally biased region" description="Basic residues" evidence="1">
    <location>
        <begin position="131"/>
        <end position="141"/>
    </location>
</feature>